<feature type="domain" description="Myb-like" evidence="3">
    <location>
        <begin position="568"/>
        <end position="618"/>
    </location>
</feature>
<dbReference type="CDD" id="cd00167">
    <property type="entry name" value="SANT"/>
    <property type="match status" value="2"/>
</dbReference>
<accession>A0AAV9IHV1</accession>
<dbReference type="GO" id="GO:0000785">
    <property type="term" value="C:chromatin"/>
    <property type="evidence" value="ECO:0007669"/>
    <property type="project" value="TreeGrafter"/>
</dbReference>
<feature type="region of interest" description="Disordered" evidence="2">
    <location>
        <begin position="1"/>
        <end position="48"/>
    </location>
</feature>
<dbReference type="PROSITE" id="PS51294">
    <property type="entry name" value="HTH_MYB"/>
    <property type="match status" value="1"/>
</dbReference>
<dbReference type="PROSITE" id="PS50090">
    <property type="entry name" value="MYB_LIKE"/>
    <property type="match status" value="2"/>
</dbReference>
<protein>
    <submittedName>
        <fullName evidence="6">Uncharacterized protein</fullName>
    </submittedName>
</protein>
<dbReference type="SUPFAM" id="SSF46689">
    <property type="entry name" value="Homeodomain-like"/>
    <property type="match status" value="2"/>
</dbReference>
<evidence type="ECO:0000313" key="7">
    <source>
        <dbReference type="Proteomes" id="UP001300502"/>
    </source>
</evidence>
<evidence type="ECO:0000259" key="5">
    <source>
        <dbReference type="PROSITE" id="PS51294"/>
    </source>
</evidence>
<dbReference type="GO" id="GO:0032991">
    <property type="term" value="C:protein-containing complex"/>
    <property type="evidence" value="ECO:0007669"/>
    <property type="project" value="UniProtKB-ARBA"/>
</dbReference>
<dbReference type="Proteomes" id="UP001300502">
    <property type="component" value="Unassembled WGS sequence"/>
</dbReference>
<keyword evidence="1" id="KW-0175">Coiled coil</keyword>
<dbReference type="InterPro" id="IPR017884">
    <property type="entry name" value="SANT_dom"/>
</dbReference>
<feature type="domain" description="HTH myb-type" evidence="5">
    <location>
        <begin position="503"/>
        <end position="550"/>
    </location>
</feature>
<keyword evidence="7" id="KW-1185">Reference proteome</keyword>
<dbReference type="Pfam" id="PF00249">
    <property type="entry name" value="Myb_DNA-binding"/>
    <property type="match status" value="3"/>
</dbReference>
<dbReference type="EMBL" id="JANCYU010000047">
    <property type="protein sequence ID" value="KAK4527035.1"/>
    <property type="molecule type" value="Genomic_DNA"/>
</dbReference>
<dbReference type="PANTHER" id="PTHR13992:SF39">
    <property type="entry name" value="SMRTER, ISOFORM G"/>
    <property type="match status" value="1"/>
</dbReference>
<dbReference type="SMART" id="SM00717">
    <property type="entry name" value="SANT"/>
    <property type="match status" value="3"/>
</dbReference>
<feature type="domain" description="Myb-like" evidence="3">
    <location>
        <begin position="496"/>
        <end position="546"/>
    </location>
</feature>
<dbReference type="InterPro" id="IPR001005">
    <property type="entry name" value="SANT/Myb"/>
</dbReference>
<feature type="region of interest" description="Disordered" evidence="2">
    <location>
        <begin position="690"/>
        <end position="714"/>
    </location>
</feature>
<feature type="coiled-coil region" evidence="1">
    <location>
        <begin position="99"/>
        <end position="126"/>
    </location>
</feature>
<dbReference type="InterPro" id="IPR051571">
    <property type="entry name" value="N-CoR_corepressor"/>
</dbReference>
<dbReference type="Gene3D" id="1.10.10.60">
    <property type="entry name" value="Homeodomain-like"/>
    <property type="match status" value="3"/>
</dbReference>
<proteinExistence type="predicted"/>
<evidence type="ECO:0000256" key="2">
    <source>
        <dbReference type="SAM" id="MobiDB-lite"/>
    </source>
</evidence>
<name>A0AAV9IHV1_9RHOD</name>
<dbReference type="InterPro" id="IPR017930">
    <property type="entry name" value="Myb_dom"/>
</dbReference>
<sequence>MASREVSPLEGNKSLGLETAELQGEWSLPSPPRRKPQNVVEDASNSPYTVQVPKKVETTFRGNSHGLSSPSILVPETKTVNKTPRSSGGHGRLDVESERRKFLEQLEKVDEALKQKKEMLEAKQRSLEYKRRWLFHKSSSTTNGKRVTKVVPKETLWESEIRRILSENRFRAASSHAALQPYFCQVFDDEQGQCERGVFASYPPVALYSSPEEVVDVVKVVESFPVIKDYLASVIREKYEQRLESRKKLLEQFMELREKWIKQLRTSDEQLSKEETEALLQRDCYILIATQGSDVLLARTGSGRTTYRTSASDARNISLEDVGIFLNAIEADGGTAGGRSRWGKCLARIPHQNTYETVFEGGSVWLDDPLAYHHASCAINPWTNNELSVFIKRYAQYGKNFRKIASFLKYKTTEDVVRFYFQNKIRLQLKKYFRGCDVMSKRRMSRKNSFTHNSKVVLETPCSIPSRIGNSLEWNCLEDSPSCKSGQLDSGRESSRSSSPVSSWTFEEVEKLIQGLKNHGTNFKLIAKEIGTKTAMQCRAYWKHNRVTLNMELSNVVGHEQTQVERKKRRRKVLEWSEEEKDAFDNYFQVFGCNWDRLAEMIPTKTSIQIRTYYEELMAASRLDVETERVSPSTQVLHSVTTNDMKTTSTENDDVLEENIKNDSIGEKEETNGQVGGTCDISVELNNTLNGVSPSQSTCAEDTKEVLEDKEQPT</sequence>
<dbReference type="PROSITE" id="PS51293">
    <property type="entry name" value="SANT"/>
    <property type="match status" value="2"/>
</dbReference>
<comment type="caution">
    <text evidence="6">The sequence shown here is derived from an EMBL/GenBank/DDBJ whole genome shotgun (WGS) entry which is preliminary data.</text>
</comment>
<dbReference type="GO" id="GO:0005654">
    <property type="term" value="C:nucleoplasm"/>
    <property type="evidence" value="ECO:0007669"/>
    <property type="project" value="UniProtKB-ARBA"/>
</dbReference>
<evidence type="ECO:0000259" key="4">
    <source>
        <dbReference type="PROSITE" id="PS51293"/>
    </source>
</evidence>
<evidence type="ECO:0000259" key="3">
    <source>
        <dbReference type="PROSITE" id="PS50090"/>
    </source>
</evidence>
<dbReference type="InterPro" id="IPR009057">
    <property type="entry name" value="Homeodomain-like_sf"/>
</dbReference>
<evidence type="ECO:0000256" key="1">
    <source>
        <dbReference type="SAM" id="Coils"/>
    </source>
</evidence>
<gene>
    <name evidence="6" type="ORF">GAYE_SCF34G4956</name>
</gene>
<dbReference type="AlphaFoldDB" id="A0AAV9IHV1"/>
<organism evidence="6 7">
    <name type="scientific">Galdieria yellowstonensis</name>
    <dbReference type="NCBI Taxonomy" id="3028027"/>
    <lineage>
        <taxon>Eukaryota</taxon>
        <taxon>Rhodophyta</taxon>
        <taxon>Bangiophyceae</taxon>
        <taxon>Galdieriales</taxon>
        <taxon>Galdieriaceae</taxon>
        <taxon>Galdieria</taxon>
    </lineage>
</organism>
<dbReference type="PANTHER" id="PTHR13992">
    <property type="entry name" value="NUCLEAR RECEPTOR CO-REPRESSOR RELATED NCOR"/>
    <property type="match status" value="1"/>
</dbReference>
<feature type="compositionally biased region" description="Polar residues" evidence="2">
    <location>
        <begin position="690"/>
        <end position="700"/>
    </location>
</feature>
<dbReference type="GO" id="GO:0006357">
    <property type="term" value="P:regulation of transcription by RNA polymerase II"/>
    <property type="evidence" value="ECO:0007669"/>
    <property type="project" value="TreeGrafter"/>
</dbReference>
<evidence type="ECO:0000313" key="6">
    <source>
        <dbReference type="EMBL" id="KAK4527035.1"/>
    </source>
</evidence>
<feature type="domain" description="SANT" evidence="4">
    <location>
        <begin position="499"/>
        <end position="550"/>
    </location>
</feature>
<feature type="domain" description="SANT" evidence="4">
    <location>
        <begin position="380"/>
        <end position="428"/>
    </location>
</feature>
<reference evidence="6 7" key="1">
    <citation type="submission" date="2022-07" db="EMBL/GenBank/DDBJ databases">
        <title>Genome-wide signatures of adaptation to extreme environments.</title>
        <authorList>
            <person name="Cho C.H."/>
            <person name="Yoon H.S."/>
        </authorList>
    </citation>
    <scope>NUCLEOTIDE SEQUENCE [LARGE SCALE GENOMIC DNA]</scope>
    <source>
        <strain evidence="6 7">108.79 E11</strain>
    </source>
</reference>
<feature type="compositionally biased region" description="Basic and acidic residues" evidence="2">
    <location>
        <begin position="701"/>
        <end position="714"/>
    </location>
</feature>